<proteinExistence type="predicted"/>
<name>A0A9P8AGC1_9ASCO</name>
<evidence type="ECO:0000313" key="3">
    <source>
        <dbReference type="Proteomes" id="UP000790833"/>
    </source>
</evidence>
<dbReference type="RefSeq" id="XP_043047725.1">
    <property type="nucleotide sequence ID" value="XM_043192670.1"/>
</dbReference>
<organism evidence="2 3">
    <name type="scientific">Scheffersomyces spartinae</name>
    <dbReference type="NCBI Taxonomy" id="45513"/>
    <lineage>
        <taxon>Eukaryota</taxon>
        <taxon>Fungi</taxon>
        <taxon>Dikarya</taxon>
        <taxon>Ascomycota</taxon>
        <taxon>Saccharomycotina</taxon>
        <taxon>Pichiomycetes</taxon>
        <taxon>Debaryomycetaceae</taxon>
        <taxon>Scheffersomyces</taxon>
    </lineage>
</organism>
<dbReference type="EMBL" id="JAHMUF010000019">
    <property type="protein sequence ID" value="KAG7192175.1"/>
    <property type="molecule type" value="Genomic_DNA"/>
</dbReference>
<dbReference type="Proteomes" id="UP000790833">
    <property type="component" value="Unassembled WGS sequence"/>
</dbReference>
<dbReference type="GeneID" id="66115263"/>
<feature type="region of interest" description="Disordered" evidence="1">
    <location>
        <begin position="49"/>
        <end position="76"/>
    </location>
</feature>
<keyword evidence="3" id="KW-1185">Reference proteome</keyword>
<reference evidence="2" key="1">
    <citation type="submission" date="2021-03" db="EMBL/GenBank/DDBJ databases">
        <authorList>
            <person name="Palmer J.M."/>
        </authorList>
    </citation>
    <scope>NUCLEOTIDE SEQUENCE</scope>
    <source>
        <strain evidence="2">ARV_011</strain>
    </source>
</reference>
<dbReference type="AlphaFoldDB" id="A0A9P8AGC1"/>
<evidence type="ECO:0000256" key="1">
    <source>
        <dbReference type="SAM" id="MobiDB-lite"/>
    </source>
</evidence>
<accession>A0A9P8AGC1</accession>
<evidence type="ECO:0000313" key="2">
    <source>
        <dbReference type="EMBL" id="KAG7192175.1"/>
    </source>
</evidence>
<protein>
    <submittedName>
        <fullName evidence="2">Uncharacterized protein</fullName>
    </submittedName>
</protein>
<gene>
    <name evidence="2" type="ORF">KQ657_001889</name>
</gene>
<comment type="caution">
    <text evidence="2">The sequence shown here is derived from an EMBL/GenBank/DDBJ whole genome shotgun (WGS) entry which is preliminary data.</text>
</comment>
<feature type="compositionally biased region" description="Basic and acidic residues" evidence="1">
    <location>
        <begin position="49"/>
        <end position="59"/>
    </location>
</feature>
<sequence length="76" mass="8788">MTGAIEINLNDIEIDPESLEGVMDVSDNPQVLEYLKFKHMHQENFLRDVANKGLKKPERTTQPPPPPQPQRRSMNY</sequence>